<gene>
    <name evidence="6" type="ORF">COLO4_08734</name>
</gene>
<dbReference type="SUPFAM" id="SSF47473">
    <property type="entry name" value="EF-hand"/>
    <property type="match status" value="1"/>
</dbReference>
<evidence type="ECO:0000256" key="3">
    <source>
        <dbReference type="ARBA" id="ARBA00022837"/>
    </source>
</evidence>
<dbReference type="InterPro" id="IPR018247">
    <property type="entry name" value="EF_Hand_1_Ca_BS"/>
</dbReference>
<keyword evidence="1" id="KW-0479">Metal-binding</keyword>
<sequence>MSLLVNQRLPRVGGETSKPKHVAGGVPFSKEQLRDIFKRFDCDKDGRLSKEELKKAFSELGSRVPAFRTLAALHHADENGDGFISEEELEALLQYALGLGYTIKME</sequence>
<dbReference type="Gene3D" id="1.10.238.10">
    <property type="entry name" value="EF-hand"/>
    <property type="match status" value="1"/>
</dbReference>
<organism evidence="6 7">
    <name type="scientific">Corchorus olitorius</name>
    <dbReference type="NCBI Taxonomy" id="93759"/>
    <lineage>
        <taxon>Eukaryota</taxon>
        <taxon>Viridiplantae</taxon>
        <taxon>Streptophyta</taxon>
        <taxon>Embryophyta</taxon>
        <taxon>Tracheophyta</taxon>
        <taxon>Spermatophyta</taxon>
        <taxon>Magnoliopsida</taxon>
        <taxon>eudicotyledons</taxon>
        <taxon>Gunneridae</taxon>
        <taxon>Pentapetalae</taxon>
        <taxon>rosids</taxon>
        <taxon>malvids</taxon>
        <taxon>Malvales</taxon>
        <taxon>Malvaceae</taxon>
        <taxon>Grewioideae</taxon>
        <taxon>Apeibeae</taxon>
        <taxon>Corchorus</taxon>
    </lineage>
</organism>
<dbReference type="CDD" id="cd00051">
    <property type="entry name" value="EFh"/>
    <property type="match status" value="1"/>
</dbReference>
<dbReference type="EMBL" id="AWUE01013939">
    <property type="protein sequence ID" value="OMP05569.1"/>
    <property type="molecule type" value="Genomic_DNA"/>
</dbReference>
<dbReference type="Pfam" id="PF13405">
    <property type="entry name" value="EF-hand_6"/>
    <property type="match status" value="1"/>
</dbReference>
<dbReference type="GO" id="GO:0005509">
    <property type="term" value="F:calcium ion binding"/>
    <property type="evidence" value="ECO:0007669"/>
    <property type="project" value="InterPro"/>
</dbReference>
<reference evidence="7" key="1">
    <citation type="submission" date="2013-09" db="EMBL/GenBank/DDBJ databases">
        <title>Corchorus olitorius genome sequencing.</title>
        <authorList>
            <person name="Alam M."/>
            <person name="Haque M.S."/>
            <person name="Islam M.S."/>
            <person name="Emdad E.M."/>
            <person name="Islam M.M."/>
            <person name="Ahmed B."/>
            <person name="Halim A."/>
            <person name="Hossen Q.M.M."/>
            <person name="Hossain M.Z."/>
            <person name="Ahmed R."/>
            <person name="Khan M.M."/>
            <person name="Islam R."/>
            <person name="Rashid M.M."/>
            <person name="Khan S.A."/>
            <person name="Rahman M.S."/>
            <person name="Alam M."/>
            <person name="Yahiya A.S."/>
            <person name="Khan M.S."/>
            <person name="Azam M.S."/>
            <person name="Haque T."/>
            <person name="Lashkar M.Z.H."/>
            <person name="Akhand A.I."/>
            <person name="Morshed G."/>
            <person name="Roy S."/>
            <person name="Uddin K.S."/>
            <person name="Rabeya T."/>
            <person name="Hossain A.S."/>
            <person name="Chowdhury A."/>
            <person name="Snigdha A.R."/>
            <person name="Mortoza M.S."/>
            <person name="Matin S.A."/>
            <person name="Hoque S.M.E."/>
            <person name="Islam M.K."/>
            <person name="Roy D.K."/>
            <person name="Haider R."/>
            <person name="Moosa M.M."/>
            <person name="Elias S.M."/>
            <person name="Hasan A.M."/>
            <person name="Jahan S."/>
            <person name="Shafiuddin M."/>
            <person name="Mahmood N."/>
            <person name="Shommy N.S."/>
        </authorList>
    </citation>
    <scope>NUCLEOTIDE SEQUENCE [LARGE SCALE GENOMIC DNA]</scope>
    <source>
        <strain evidence="7">cv. O-4</strain>
    </source>
</reference>
<evidence type="ECO:0000256" key="4">
    <source>
        <dbReference type="SAM" id="MobiDB-lite"/>
    </source>
</evidence>
<feature type="domain" description="EF-hand" evidence="5">
    <location>
        <begin position="64"/>
        <end position="99"/>
    </location>
</feature>
<proteinExistence type="predicted"/>
<evidence type="ECO:0000313" key="7">
    <source>
        <dbReference type="Proteomes" id="UP000187203"/>
    </source>
</evidence>
<dbReference type="InterPro" id="IPR002048">
    <property type="entry name" value="EF_hand_dom"/>
</dbReference>
<evidence type="ECO:0000256" key="2">
    <source>
        <dbReference type="ARBA" id="ARBA00022737"/>
    </source>
</evidence>
<feature type="region of interest" description="Disordered" evidence="4">
    <location>
        <begin position="1"/>
        <end position="24"/>
    </location>
</feature>
<protein>
    <submittedName>
        <fullName evidence="6">Calcium-binding EF-hand</fullName>
    </submittedName>
</protein>
<evidence type="ECO:0000256" key="1">
    <source>
        <dbReference type="ARBA" id="ARBA00022723"/>
    </source>
</evidence>
<dbReference type="AlphaFoldDB" id="A0A1R3KEU0"/>
<dbReference type="InterPro" id="IPR039647">
    <property type="entry name" value="EF_hand_pair_protein_CML-like"/>
</dbReference>
<dbReference type="PROSITE" id="PS50222">
    <property type="entry name" value="EF_HAND_2"/>
    <property type="match status" value="2"/>
</dbReference>
<dbReference type="Pfam" id="PF13202">
    <property type="entry name" value="EF-hand_5"/>
    <property type="match status" value="1"/>
</dbReference>
<dbReference type="Proteomes" id="UP000187203">
    <property type="component" value="Unassembled WGS sequence"/>
</dbReference>
<evidence type="ECO:0000313" key="6">
    <source>
        <dbReference type="EMBL" id="OMP05569.1"/>
    </source>
</evidence>
<feature type="domain" description="EF-hand" evidence="5">
    <location>
        <begin position="28"/>
        <end position="63"/>
    </location>
</feature>
<name>A0A1R3KEU0_9ROSI</name>
<keyword evidence="7" id="KW-1185">Reference proteome</keyword>
<dbReference type="OrthoDB" id="26525at2759"/>
<dbReference type="PROSITE" id="PS00018">
    <property type="entry name" value="EF_HAND_1"/>
    <property type="match status" value="2"/>
</dbReference>
<keyword evidence="3" id="KW-0106">Calcium</keyword>
<dbReference type="STRING" id="93759.A0A1R3KEU0"/>
<keyword evidence="2" id="KW-0677">Repeat</keyword>
<dbReference type="PANTHER" id="PTHR10891">
    <property type="entry name" value="EF-HAND CALCIUM-BINDING DOMAIN CONTAINING PROTEIN"/>
    <property type="match status" value="1"/>
</dbReference>
<dbReference type="SMART" id="SM00054">
    <property type="entry name" value="EFh"/>
    <property type="match status" value="2"/>
</dbReference>
<evidence type="ECO:0000259" key="5">
    <source>
        <dbReference type="PROSITE" id="PS50222"/>
    </source>
</evidence>
<accession>A0A1R3KEU0</accession>
<dbReference type="InterPro" id="IPR011992">
    <property type="entry name" value="EF-hand-dom_pair"/>
</dbReference>
<comment type="caution">
    <text evidence="6">The sequence shown here is derived from an EMBL/GenBank/DDBJ whole genome shotgun (WGS) entry which is preliminary data.</text>
</comment>